<dbReference type="Proteomes" id="UP001551482">
    <property type="component" value="Unassembled WGS sequence"/>
</dbReference>
<sequence length="123" mass="13544">MTPPTTTAGTTAGPAPGAAPTESTLHDDPRFRELKRRFRRFAFPVTTVFLGWYLLYVLLCAYARDFMAHKISGNINVALVFGLGQFAATFLTAWIYSRYADRRLDPLSAELRATAAERAGVAA</sequence>
<dbReference type="InterPro" id="IPR007436">
    <property type="entry name" value="DUF485"/>
</dbReference>
<keyword evidence="2" id="KW-1133">Transmembrane helix</keyword>
<feature type="transmembrane region" description="Helical" evidence="2">
    <location>
        <begin position="41"/>
        <end position="63"/>
    </location>
</feature>
<dbReference type="InterPro" id="IPR036259">
    <property type="entry name" value="MFS_trans_sf"/>
</dbReference>
<feature type="region of interest" description="Disordered" evidence="1">
    <location>
        <begin position="1"/>
        <end position="27"/>
    </location>
</feature>
<dbReference type="Pfam" id="PF04341">
    <property type="entry name" value="DUF485"/>
    <property type="match status" value="1"/>
</dbReference>
<proteinExistence type="predicted"/>
<reference evidence="3 4" key="1">
    <citation type="submission" date="2024-06" db="EMBL/GenBank/DDBJ databases">
        <title>The Natural Products Discovery Center: Release of the First 8490 Sequenced Strains for Exploring Actinobacteria Biosynthetic Diversity.</title>
        <authorList>
            <person name="Kalkreuter E."/>
            <person name="Kautsar S.A."/>
            <person name="Yang D."/>
            <person name="Bader C.D."/>
            <person name="Teijaro C.N."/>
            <person name="Fluegel L."/>
            <person name="Davis C.M."/>
            <person name="Simpson J.R."/>
            <person name="Lauterbach L."/>
            <person name="Steele A.D."/>
            <person name="Gui C."/>
            <person name="Meng S."/>
            <person name="Li G."/>
            <person name="Viehrig K."/>
            <person name="Ye F."/>
            <person name="Su P."/>
            <person name="Kiefer A.F."/>
            <person name="Nichols A."/>
            <person name="Cepeda A.J."/>
            <person name="Yan W."/>
            <person name="Fan B."/>
            <person name="Jiang Y."/>
            <person name="Adhikari A."/>
            <person name="Zheng C.-J."/>
            <person name="Schuster L."/>
            <person name="Cowan T.M."/>
            <person name="Smanski M.J."/>
            <person name="Chevrette M.G."/>
            <person name="De Carvalho L.P.S."/>
            <person name="Shen B."/>
        </authorList>
    </citation>
    <scope>NUCLEOTIDE SEQUENCE [LARGE SCALE GENOMIC DNA]</scope>
    <source>
        <strain evidence="3 4">NPDC048946</strain>
    </source>
</reference>
<dbReference type="SUPFAM" id="SSF103473">
    <property type="entry name" value="MFS general substrate transporter"/>
    <property type="match status" value="1"/>
</dbReference>
<dbReference type="PANTHER" id="PTHR38441">
    <property type="entry name" value="INTEGRAL MEMBRANE PROTEIN-RELATED"/>
    <property type="match status" value="1"/>
</dbReference>
<keyword evidence="2" id="KW-0812">Transmembrane</keyword>
<gene>
    <name evidence="3" type="ORF">AB0C36_20410</name>
</gene>
<dbReference type="EMBL" id="JBEZFP010000052">
    <property type="protein sequence ID" value="MEU8135866.1"/>
    <property type="molecule type" value="Genomic_DNA"/>
</dbReference>
<keyword evidence="4" id="KW-1185">Reference proteome</keyword>
<feature type="transmembrane region" description="Helical" evidence="2">
    <location>
        <begin position="75"/>
        <end position="96"/>
    </location>
</feature>
<evidence type="ECO:0000313" key="4">
    <source>
        <dbReference type="Proteomes" id="UP001551482"/>
    </source>
</evidence>
<evidence type="ECO:0000313" key="3">
    <source>
        <dbReference type="EMBL" id="MEU8135866.1"/>
    </source>
</evidence>
<keyword evidence="2" id="KW-0472">Membrane</keyword>
<organism evidence="3 4">
    <name type="scientific">Streptodolium elevatio</name>
    <dbReference type="NCBI Taxonomy" id="3157996"/>
    <lineage>
        <taxon>Bacteria</taxon>
        <taxon>Bacillati</taxon>
        <taxon>Actinomycetota</taxon>
        <taxon>Actinomycetes</taxon>
        <taxon>Kitasatosporales</taxon>
        <taxon>Streptomycetaceae</taxon>
        <taxon>Streptodolium</taxon>
    </lineage>
</organism>
<evidence type="ECO:0000256" key="1">
    <source>
        <dbReference type="SAM" id="MobiDB-lite"/>
    </source>
</evidence>
<protein>
    <submittedName>
        <fullName evidence="3">DUF485 domain-containing protein</fullName>
    </submittedName>
</protein>
<name>A0ABV3DJE0_9ACTN</name>
<evidence type="ECO:0000256" key="2">
    <source>
        <dbReference type="SAM" id="Phobius"/>
    </source>
</evidence>
<dbReference type="PANTHER" id="PTHR38441:SF1">
    <property type="entry name" value="MEMBRANE PROTEIN"/>
    <property type="match status" value="1"/>
</dbReference>
<accession>A0ABV3DJE0</accession>
<comment type="caution">
    <text evidence="3">The sequence shown here is derived from an EMBL/GenBank/DDBJ whole genome shotgun (WGS) entry which is preliminary data.</text>
</comment>
<dbReference type="RefSeq" id="WP_358355953.1">
    <property type="nucleotide sequence ID" value="NZ_JBEZFP010000052.1"/>
</dbReference>
<feature type="compositionally biased region" description="Low complexity" evidence="1">
    <location>
        <begin position="1"/>
        <end position="21"/>
    </location>
</feature>